<protein>
    <submittedName>
        <fullName evidence="1">Uncharacterized protein</fullName>
    </submittedName>
</protein>
<organism evidence="1">
    <name type="scientific">marine sediment metagenome</name>
    <dbReference type="NCBI Taxonomy" id="412755"/>
    <lineage>
        <taxon>unclassified sequences</taxon>
        <taxon>metagenomes</taxon>
        <taxon>ecological metagenomes</taxon>
    </lineage>
</organism>
<gene>
    <name evidence="1" type="ORF">LCGC14_2300530</name>
</gene>
<name>A0A0F9DB43_9ZZZZ</name>
<comment type="caution">
    <text evidence="1">The sequence shown here is derived from an EMBL/GenBank/DDBJ whole genome shotgun (WGS) entry which is preliminary data.</text>
</comment>
<sequence length="55" mass="5845">MIDQIVTDEQVLSATTADVLAGTELDQPGVPGVYTVWACSDQVDTTISMSMAGRR</sequence>
<accession>A0A0F9DB43</accession>
<reference evidence="1" key="1">
    <citation type="journal article" date="2015" name="Nature">
        <title>Complex archaea that bridge the gap between prokaryotes and eukaryotes.</title>
        <authorList>
            <person name="Spang A."/>
            <person name="Saw J.H."/>
            <person name="Jorgensen S.L."/>
            <person name="Zaremba-Niedzwiedzka K."/>
            <person name="Martijn J."/>
            <person name="Lind A.E."/>
            <person name="van Eijk R."/>
            <person name="Schleper C."/>
            <person name="Guy L."/>
            <person name="Ettema T.J."/>
        </authorList>
    </citation>
    <scope>NUCLEOTIDE SEQUENCE</scope>
</reference>
<dbReference type="AlphaFoldDB" id="A0A0F9DB43"/>
<evidence type="ECO:0000313" key="1">
    <source>
        <dbReference type="EMBL" id="KKL50931.1"/>
    </source>
</evidence>
<feature type="non-terminal residue" evidence="1">
    <location>
        <position position="55"/>
    </location>
</feature>
<proteinExistence type="predicted"/>
<dbReference type="EMBL" id="LAZR01032423">
    <property type="protein sequence ID" value="KKL50931.1"/>
    <property type="molecule type" value="Genomic_DNA"/>
</dbReference>